<accession>A0A6J6A7H9</accession>
<name>A0A6J6A7H9_9ZZZZ</name>
<gene>
    <name evidence="1" type="ORF">UFOPK4189_02862</name>
</gene>
<dbReference type="PANTHER" id="PTHR48228">
    <property type="entry name" value="SUCCINYL-COA--D-CITRAMALATE COA-TRANSFERASE"/>
    <property type="match status" value="1"/>
</dbReference>
<evidence type="ECO:0000313" key="1">
    <source>
        <dbReference type="EMBL" id="CAB4365106.1"/>
    </source>
</evidence>
<dbReference type="GO" id="GO:0003824">
    <property type="term" value="F:catalytic activity"/>
    <property type="evidence" value="ECO:0007669"/>
    <property type="project" value="InterPro"/>
</dbReference>
<dbReference type="InterPro" id="IPR050509">
    <property type="entry name" value="CoA-transferase_III"/>
</dbReference>
<dbReference type="InterPro" id="IPR003673">
    <property type="entry name" value="CoA-Trfase_fam_III"/>
</dbReference>
<dbReference type="Pfam" id="PF02515">
    <property type="entry name" value="CoA_transf_3"/>
    <property type="match status" value="1"/>
</dbReference>
<dbReference type="InterPro" id="IPR023606">
    <property type="entry name" value="CoA-Trfase_III_dom_1_sf"/>
</dbReference>
<dbReference type="AlphaFoldDB" id="A0A6J6A7H9"/>
<dbReference type="SUPFAM" id="SSF89796">
    <property type="entry name" value="CoA-transferase family III (CaiB/BaiF)"/>
    <property type="match status" value="1"/>
</dbReference>
<dbReference type="PANTHER" id="PTHR48228:SF5">
    <property type="entry name" value="ALPHA-METHYLACYL-COA RACEMASE"/>
    <property type="match status" value="1"/>
</dbReference>
<proteinExistence type="predicted"/>
<dbReference type="Gene3D" id="3.40.50.10540">
    <property type="entry name" value="Crotonobetainyl-coa:carnitine coa-transferase, domain 1"/>
    <property type="match status" value="1"/>
</dbReference>
<protein>
    <submittedName>
        <fullName evidence="1">Unannotated protein</fullName>
    </submittedName>
</protein>
<sequence>MGAVQWSGASESAERLTAAMAGDHERAVHRWAESGGLKLTGRTAGPALDGPARVALAFDDWARQVCELSAVVVDGASLIGERAAIAGLTRQGAVSAGGGCRLLRCADGHVALSLVRDDDVHAIDAWLGEPVGLDLSLPVNDDGWSRVGAAVATRLGAELIERSVLLGLSCSQLGERSPDAELFTVTRAEAMASRSLIGARVVDLSGLWAGPLCARVLGLAGAHVTKVESVERPDGARRGPAAFYELMHSGHDEVQLDLRTVDGRAALRSLLRNADVVIEASRPRALVAMGLSFADLHDDGWRGAWLSITGHGADGDQAARVAFGDDAAVAGGLVAHDEFGPVFCADAIADPATGLLAATAVLRSVADGVSGHLGLSLANTAAHLVARW</sequence>
<dbReference type="EMBL" id="CAESGF010000024">
    <property type="protein sequence ID" value="CAB4365106.1"/>
    <property type="molecule type" value="Genomic_DNA"/>
</dbReference>
<reference evidence="1" key="1">
    <citation type="submission" date="2020-05" db="EMBL/GenBank/DDBJ databases">
        <authorList>
            <person name="Chiriac C."/>
            <person name="Salcher M."/>
            <person name="Ghai R."/>
            <person name="Kavagutti S V."/>
        </authorList>
    </citation>
    <scope>NUCLEOTIDE SEQUENCE</scope>
</reference>
<organism evidence="1">
    <name type="scientific">freshwater metagenome</name>
    <dbReference type="NCBI Taxonomy" id="449393"/>
    <lineage>
        <taxon>unclassified sequences</taxon>
        <taxon>metagenomes</taxon>
        <taxon>ecological metagenomes</taxon>
    </lineage>
</organism>